<dbReference type="EMBL" id="NHYE01005365">
    <property type="protein sequence ID" value="PPQ74082.1"/>
    <property type="molecule type" value="Genomic_DNA"/>
</dbReference>
<name>A0A409W6F6_9AGAR</name>
<evidence type="ECO:0000256" key="2">
    <source>
        <dbReference type="SAM" id="MobiDB-lite"/>
    </source>
</evidence>
<feature type="region of interest" description="Disordered" evidence="2">
    <location>
        <begin position="323"/>
        <end position="464"/>
    </location>
</feature>
<dbReference type="InterPro" id="IPR059179">
    <property type="entry name" value="MLKL-like_MCAfunc"/>
</dbReference>
<evidence type="ECO:0000313" key="4">
    <source>
        <dbReference type="Proteomes" id="UP000284706"/>
    </source>
</evidence>
<feature type="coiled-coil region" evidence="1">
    <location>
        <begin position="268"/>
        <end position="295"/>
    </location>
</feature>
<dbReference type="Proteomes" id="UP000284706">
    <property type="component" value="Unassembled WGS sequence"/>
</dbReference>
<reference evidence="3 4" key="1">
    <citation type="journal article" date="2018" name="Evol. Lett.">
        <title>Horizontal gene cluster transfer increased hallucinogenic mushroom diversity.</title>
        <authorList>
            <person name="Reynolds H.T."/>
            <person name="Vijayakumar V."/>
            <person name="Gluck-Thaler E."/>
            <person name="Korotkin H.B."/>
            <person name="Matheny P.B."/>
            <person name="Slot J.C."/>
        </authorList>
    </citation>
    <scope>NUCLEOTIDE SEQUENCE [LARGE SCALE GENOMIC DNA]</scope>
    <source>
        <strain evidence="3 4">SRW20</strain>
    </source>
</reference>
<keyword evidence="1" id="KW-0175">Coiled coil</keyword>
<feature type="region of interest" description="Disordered" evidence="2">
    <location>
        <begin position="199"/>
        <end position="241"/>
    </location>
</feature>
<dbReference type="CDD" id="cd21037">
    <property type="entry name" value="MLKL_NTD"/>
    <property type="match status" value="1"/>
</dbReference>
<keyword evidence="4" id="KW-1185">Reference proteome</keyword>
<comment type="caution">
    <text evidence="3">The sequence shown here is derived from an EMBL/GenBank/DDBJ whole genome shotgun (WGS) entry which is preliminary data.</text>
</comment>
<accession>A0A409W6F6</accession>
<dbReference type="AlphaFoldDB" id="A0A409W6F6"/>
<protein>
    <submittedName>
        <fullName evidence="3">Uncharacterized protein</fullName>
    </submittedName>
</protein>
<feature type="region of interest" description="Disordered" evidence="2">
    <location>
        <begin position="493"/>
        <end position="519"/>
    </location>
</feature>
<organism evidence="3 4">
    <name type="scientific">Gymnopilus dilepis</name>
    <dbReference type="NCBI Taxonomy" id="231916"/>
    <lineage>
        <taxon>Eukaryota</taxon>
        <taxon>Fungi</taxon>
        <taxon>Dikarya</taxon>
        <taxon>Basidiomycota</taxon>
        <taxon>Agaricomycotina</taxon>
        <taxon>Agaricomycetes</taxon>
        <taxon>Agaricomycetidae</taxon>
        <taxon>Agaricales</taxon>
        <taxon>Agaricineae</taxon>
        <taxon>Hymenogastraceae</taxon>
        <taxon>Gymnopilus</taxon>
    </lineage>
</organism>
<feature type="compositionally biased region" description="Polar residues" evidence="2">
    <location>
        <begin position="493"/>
        <end position="506"/>
    </location>
</feature>
<feature type="compositionally biased region" description="Pro residues" evidence="2">
    <location>
        <begin position="427"/>
        <end position="451"/>
    </location>
</feature>
<feature type="compositionally biased region" description="Basic residues" evidence="2">
    <location>
        <begin position="375"/>
        <end position="388"/>
    </location>
</feature>
<evidence type="ECO:0000313" key="3">
    <source>
        <dbReference type="EMBL" id="PPQ74082.1"/>
    </source>
</evidence>
<dbReference type="STRING" id="231916.A0A409W6F6"/>
<sequence length="519" mass="59511">MSPKPPKKSRGNGIGDLMDNSIQATNLVLNMVQQAAQYAPVPYLQQAAKATLVIMDNIQRMKDNKADFKRLGHSATSIVAAVWQAYERSPNKAFWPPRELSEVIRELMFTLDDIREFIDDRIKKSRTIRFITTVTDRAKIQEYRERLDDAISKFEEIIKVSSHLNINDAVYQLLRENQEIRVMLDSQKSDSAKVLEKLEHDNERIEHERQERDEEERLKEERNAQLQREREEQKRKEALQEDEARRIAALQESRRRDEEVEAKRAADVLRLQKVIEEQQKRLEELERSNGLKAEEELSTRISDATMDDEAKLKLIYAEIDRLKIKEQEQRVQSHSLNSKGKKAWVESDVDDETATQDYSTTQTSESEEDELQSRRSSRRKEKQRHQKKPTSSGRPSPQPSQFQPQQFQPPPDLSGPFSQMAIGYNPPQGPAYSPSPPFSPPYSPPYPPYAPHPYSSPALLPPPPPHMGYPYGGPSYGSPAHLNNVNSGNVSYSTVSNVGNDHSVNYGNAARRSKRKSNI</sequence>
<proteinExistence type="predicted"/>
<dbReference type="InterPro" id="IPR036537">
    <property type="entry name" value="Adaptor_Cbl_N_dom_sf"/>
</dbReference>
<evidence type="ECO:0000256" key="1">
    <source>
        <dbReference type="SAM" id="Coils"/>
    </source>
</evidence>
<feature type="compositionally biased region" description="Low complexity" evidence="2">
    <location>
        <begin position="355"/>
        <end position="364"/>
    </location>
</feature>
<dbReference type="OrthoDB" id="192148at2759"/>
<gene>
    <name evidence="3" type="ORF">CVT26_006484</name>
</gene>
<dbReference type="GO" id="GO:0007166">
    <property type="term" value="P:cell surface receptor signaling pathway"/>
    <property type="evidence" value="ECO:0007669"/>
    <property type="project" value="InterPro"/>
</dbReference>
<dbReference type="Gene3D" id="1.20.930.20">
    <property type="entry name" value="Adaptor protein Cbl, N-terminal domain"/>
    <property type="match status" value="1"/>
</dbReference>
<dbReference type="InParanoid" id="A0A409W6F6"/>